<gene>
    <name evidence="1" type="ORF">S03H2_43007</name>
</gene>
<name>X1ICI0_9ZZZZ</name>
<feature type="non-terminal residue" evidence="1">
    <location>
        <position position="51"/>
    </location>
</feature>
<proteinExistence type="predicted"/>
<organism evidence="1">
    <name type="scientific">marine sediment metagenome</name>
    <dbReference type="NCBI Taxonomy" id="412755"/>
    <lineage>
        <taxon>unclassified sequences</taxon>
        <taxon>metagenomes</taxon>
        <taxon>ecological metagenomes</taxon>
    </lineage>
</organism>
<evidence type="ECO:0000313" key="1">
    <source>
        <dbReference type="EMBL" id="GAH66950.1"/>
    </source>
</evidence>
<sequence>MKRNAKGRFMPTPLGRKTPKMLEVEKKLGCSLEEDFYEYYVNKKWGKKSLP</sequence>
<accession>X1ICI0</accession>
<comment type="caution">
    <text evidence="1">The sequence shown here is derived from an EMBL/GenBank/DDBJ whole genome shotgun (WGS) entry which is preliminary data.</text>
</comment>
<reference evidence="1" key="1">
    <citation type="journal article" date="2014" name="Front. Microbiol.">
        <title>High frequency of phylogenetically diverse reductive dehalogenase-homologous genes in deep subseafloor sedimentary metagenomes.</title>
        <authorList>
            <person name="Kawai M."/>
            <person name="Futagami T."/>
            <person name="Toyoda A."/>
            <person name="Takaki Y."/>
            <person name="Nishi S."/>
            <person name="Hori S."/>
            <person name="Arai W."/>
            <person name="Tsubouchi T."/>
            <person name="Morono Y."/>
            <person name="Uchiyama I."/>
            <person name="Ito T."/>
            <person name="Fujiyama A."/>
            <person name="Inagaki F."/>
            <person name="Takami H."/>
        </authorList>
    </citation>
    <scope>NUCLEOTIDE SEQUENCE</scope>
    <source>
        <strain evidence="1">Expedition CK06-06</strain>
    </source>
</reference>
<dbReference type="AlphaFoldDB" id="X1ICI0"/>
<protein>
    <submittedName>
        <fullName evidence="1">Uncharacterized protein</fullName>
    </submittedName>
</protein>
<dbReference type="EMBL" id="BARU01026798">
    <property type="protein sequence ID" value="GAH66950.1"/>
    <property type="molecule type" value="Genomic_DNA"/>
</dbReference>